<proteinExistence type="predicted"/>
<protein>
    <recommendedName>
        <fullName evidence="2">CT398-like coiled coil hairpin domain-containing protein</fullName>
    </recommendedName>
</protein>
<dbReference type="Proteomes" id="UP000595895">
    <property type="component" value="Chromosome"/>
</dbReference>
<evidence type="ECO:0000313" key="4">
    <source>
        <dbReference type="Proteomes" id="UP000595895"/>
    </source>
</evidence>
<organism evidence="3 4">
    <name type="scientific">Actinomyces weissii</name>
    <dbReference type="NCBI Taxonomy" id="675090"/>
    <lineage>
        <taxon>Bacteria</taxon>
        <taxon>Bacillati</taxon>
        <taxon>Actinomycetota</taxon>
        <taxon>Actinomycetes</taxon>
        <taxon>Actinomycetales</taxon>
        <taxon>Actinomycetaceae</taxon>
        <taxon>Actinomyces</taxon>
    </lineage>
</organism>
<evidence type="ECO:0000256" key="1">
    <source>
        <dbReference type="SAM" id="Coils"/>
    </source>
</evidence>
<dbReference type="Pfam" id="PF24481">
    <property type="entry name" value="CT398_CC"/>
    <property type="match status" value="1"/>
</dbReference>
<keyword evidence="1" id="KW-0175">Coiled coil</keyword>
<evidence type="ECO:0000313" key="3">
    <source>
        <dbReference type="EMBL" id="QQM68122.1"/>
    </source>
</evidence>
<dbReference type="EMBL" id="CP066802">
    <property type="protein sequence ID" value="QQM68122.1"/>
    <property type="molecule type" value="Genomic_DNA"/>
</dbReference>
<feature type="domain" description="CT398-like coiled coil hairpin" evidence="2">
    <location>
        <begin position="15"/>
        <end position="194"/>
    </location>
</feature>
<feature type="coiled-coil region" evidence="1">
    <location>
        <begin position="59"/>
        <end position="177"/>
    </location>
</feature>
<dbReference type="KEGG" id="awe:JG540_04635"/>
<reference evidence="3 4" key="1">
    <citation type="submission" date="2020-12" db="EMBL/GenBank/DDBJ databases">
        <authorList>
            <person name="Zhou J."/>
        </authorList>
    </citation>
    <scope>NUCLEOTIDE SEQUENCE [LARGE SCALE GENOMIC DNA]</scope>
    <source>
        <strain evidence="3 4">CCUG 61299</strain>
    </source>
</reference>
<evidence type="ECO:0000259" key="2">
    <source>
        <dbReference type="Pfam" id="PF24481"/>
    </source>
</evidence>
<keyword evidence="4" id="KW-1185">Reference proteome</keyword>
<dbReference type="AlphaFoldDB" id="A0A7T7MAZ1"/>
<dbReference type="RefSeq" id="WP_200277635.1">
    <property type="nucleotide sequence ID" value="NZ_CP066802.1"/>
</dbReference>
<name>A0A7T7MAZ1_9ACTO</name>
<gene>
    <name evidence="3" type="ORF">JG540_04635</name>
</gene>
<accession>A0A7T7MAZ1</accession>
<dbReference type="Gene3D" id="1.10.287.1490">
    <property type="match status" value="1"/>
</dbReference>
<dbReference type="InterPro" id="IPR056003">
    <property type="entry name" value="CT398_CC_hairpin"/>
</dbReference>
<sequence length="246" mass="27122">MTSAPIAQQRRLIELQELDSSLARLAHERSHLPVLESIARTVASLKANRRDAVVSQGALADAKHELTRLEDELTQVTRRASTLRERLHSGAAGARDLPALQSEIDQLGRRQADLEERQLTALEAVEQIQAALAELDAAEQRIREQGRGFTAVRDKEMARIDAERADLEQRRADLAADLDGGLLAEYERVRSRTGGLGAVALYGKRLEAALEISPQELARILAAPADQLLHAEENDVIIVRMEDPQA</sequence>